<proteinExistence type="predicted"/>
<dbReference type="RefSeq" id="WP_230592085.1">
    <property type="nucleotide sequence ID" value="NZ_AP035889.1"/>
</dbReference>
<protein>
    <submittedName>
        <fullName evidence="1">Uncharacterized protein</fullName>
    </submittedName>
</protein>
<dbReference type="EMBL" id="CP126975">
    <property type="protein sequence ID" value="WIM80181.1"/>
    <property type="molecule type" value="Genomic_DNA"/>
</dbReference>
<sequence>MMYIETLMTIAQKFRENEQYQGGYVRIFQGRHIQAYGWSLNIGSAHSEKPGALLIGERPDDCYIAVGGNRCDGAEKWVRLTE</sequence>
<evidence type="ECO:0000313" key="1">
    <source>
        <dbReference type="EMBL" id="WIM80181.1"/>
    </source>
</evidence>
<evidence type="ECO:0000313" key="2">
    <source>
        <dbReference type="Proteomes" id="UP001226750"/>
    </source>
</evidence>
<name>A0AAX3XFE3_9PAST</name>
<gene>
    <name evidence="1" type="ORF">QP018_02810</name>
</gene>
<accession>A0AAX3XFE3</accession>
<dbReference type="AlphaFoldDB" id="A0AAX3XFE3"/>
<keyword evidence="2" id="KW-1185">Reference proteome</keyword>
<reference evidence="1 2" key="1">
    <citation type="submission" date="2023-06" db="EMBL/GenBank/DDBJ databases">
        <title>Complete Genome Sequence of Gallibacterium anatis Strain BJF12, Isolated from a chicken with diarrhea.</title>
        <authorList>
            <person name="Guo F."/>
            <person name="Bu W."/>
            <person name="Xu F."/>
            <person name="Wen T."/>
        </authorList>
    </citation>
    <scope>NUCLEOTIDE SEQUENCE [LARGE SCALE GENOMIC DNA]</scope>
    <source>
        <strain evidence="1 2">BJF12</strain>
    </source>
</reference>
<organism evidence="1 2">
    <name type="scientific">Gallibacterium anatis</name>
    <dbReference type="NCBI Taxonomy" id="750"/>
    <lineage>
        <taxon>Bacteria</taxon>
        <taxon>Pseudomonadati</taxon>
        <taxon>Pseudomonadota</taxon>
        <taxon>Gammaproteobacteria</taxon>
        <taxon>Pasteurellales</taxon>
        <taxon>Pasteurellaceae</taxon>
        <taxon>Gallibacterium</taxon>
    </lineage>
</organism>
<dbReference type="Proteomes" id="UP001226750">
    <property type="component" value="Chromosome"/>
</dbReference>